<dbReference type="AlphaFoldDB" id="A0A2N1JB46"/>
<name>A0A2N1JB46_9BASI</name>
<keyword evidence="2" id="KW-1185">Reference proteome</keyword>
<reference evidence="1 2" key="1">
    <citation type="submission" date="2017-10" db="EMBL/GenBank/DDBJ databases">
        <title>A novel species of cold-tolerant Malassezia isolated from bats.</title>
        <authorList>
            <person name="Lorch J.M."/>
            <person name="Palmer J.M."/>
            <person name="Vanderwolf K.J."/>
            <person name="Schmidt K.Z."/>
            <person name="Verant M.L."/>
            <person name="Weller T.J."/>
            <person name="Blehert D.S."/>
        </authorList>
    </citation>
    <scope>NUCLEOTIDE SEQUENCE [LARGE SCALE GENOMIC DNA]</scope>
    <source>
        <strain evidence="1 2">NWHC:44797-103</strain>
    </source>
</reference>
<accession>A0A2N1JB46</accession>
<sequence>MPKKRGLGEGQGPLSAFLGIARRAKRAASPDYAEEEEQQLQAALTASLEEVVHVACPLCNVAFAAEMIESHASRTEMQMKEM</sequence>
<dbReference type="EMBL" id="KZ454990">
    <property type="protein sequence ID" value="PKI83780.1"/>
    <property type="molecule type" value="Genomic_DNA"/>
</dbReference>
<protein>
    <submittedName>
        <fullName evidence="1">Uncharacterized protein</fullName>
    </submittedName>
</protein>
<proteinExistence type="predicted"/>
<gene>
    <name evidence="1" type="ORF">MVES_001971</name>
</gene>
<evidence type="ECO:0000313" key="2">
    <source>
        <dbReference type="Proteomes" id="UP000232875"/>
    </source>
</evidence>
<dbReference type="Proteomes" id="UP000232875">
    <property type="component" value="Unassembled WGS sequence"/>
</dbReference>
<evidence type="ECO:0000313" key="1">
    <source>
        <dbReference type="EMBL" id="PKI83780.1"/>
    </source>
</evidence>
<organism evidence="1 2">
    <name type="scientific">Malassezia vespertilionis</name>
    <dbReference type="NCBI Taxonomy" id="2020962"/>
    <lineage>
        <taxon>Eukaryota</taxon>
        <taxon>Fungi</taxon>
        <taxon>Dikarya</taxon>
        <taxon>Basidiomycota</taxon>
        <taxon>Ustilaginomycotina</taxon>
        <taxon>Malasseziomycetes</taxon>
        <taxon>Malasseziales</taxon>
        <taxon>Malasseziaceae</taxon>
        <taxon>Malassezia</taxon>
    </lineage>
</organism>